<evidence type="ECO:0000313" key="2">
    <source>
        <dbReference type="Proteomes" id="UP000054995"/>
    </source>
</evidence>
<name>A0A0V1FY17_TRIPS</name>
<gene>
    <name evidence="1" type="ORF">T4D_5938</name>
</gene>
<dbReference type="Proteomes" id="UP000054995">
    <property type="component" value="Unassembled WGS sequence"/>
</dbReference>
<protein>
    <submittedName>
        <fullName evidence="1">Uncharacterized protein</fullName>
    </submittedName>
</protein>
<dbReference type="AlphaFoldDB" id="A0A0V1FY17"/>
<dbReference type="EMBL" id="JYDT01000017">
    <property type="protein sequence ID" value="KRY90948.1"/>
    <property type="molecule type" value="Genomic_DNA"/>
</dbReference>
<proteinExistence type="predicted"/>
<organism evidence="1 2">
    <name type="scientific">Trichinella pseudospiralis</name>
    <name type="common">Parasitic roundworm</name>
    <dbReference type="NCBI Taxonomy" id="6337"/>
    <lineage>
        <taxon>Eukaryota</taxon>
        <taxon>Metazoa</taxon>
        <taxon>Ecdysozoa</taxon>
        <taxon>Nematoda</taxon>
        <taxon>Enoplea</taxon>
        <taxon>Dorylaimia</taxon>
        <taxon>Trichinellida</taxon>
        <taxon>Trichinellidae</taxon>
        <taxon>Trichinella</taxon>
    </lineage>
</organism>
<sequence length="64" mass="7502">MHSSLTWALYCEVFQPMNRTISDDIHVFITLHNSVRANSNAYEIFYNLYNDEGTIIMKRKTVST</sequence>
<keyword evidence="2" id="KW-1185">Reference proteome</keyword>
<accession>A0A0V1FY17</accession>
<comment type="caution">
    <text evidence="1">The sequence shown here is derived from an EMBL/GenBank/DDBJ whole genome shotgun (WGS) entry which is preliminary data.</text>
</comment>
<evidence type="ECO:0000313" key="1">
    <source>
        <dbReference type="EMBL" id="KRY90948.1"/>
    </source>
</evidence>
<reference evidence="1 2" key="1">
    <citation type="submission" date="2015-01" db="EMBL/GenBank/DDBJ databases">
        <title>Evolution of Trichinella species and genotypes.</title>
        <authorList>
            <person name="Korhonen P.K."/>
            <person name="Edoardo P."/>
            <person name="Giuseppe L.R."/>
            <person name="Gasser R.B."/>
        </authorList>
    </citation>
    <scope>NUCLEOTIDE SEQUENCE [LARGE SCALE GENOMIC DNA]</scope>
    <source>
        <strain evidence="1">ISS470</strain>
    </source>
</reference>